<organism evidence="9 10">
    <name type="scientific">Thalassotalea euphylliae</name>
    <dbReference type="NCBI Taxonomy" id="1655234"/>
    <lineage>
        <taxon>Bacteria</taxon>
        <taxon>Pseudomonadati</taxon>
        <taxon>Pseudomonadota</taxon>
        <taxon>Gammaproteobacteria</taxon>
        <taxon>Alteromonadales</taxon>
        <taxon>Colwelliaceae</taxon>
        <taxon>Thalassotalea</taxon>
    </lineage>
</organism>
<sequence>MVNFKVSLVSICLMTVLTGCASNGKGTTQEVHTVEKSFLKNDDEILLDSDAVSEGAEGRVAEKQFTSLSAMERGLVQFESKQLSSAFSDKEMVSVKANKMPLTDFIHYTFGELLKVNYVLAPSIGRSKEVVTLNLNEAVSKRELFLLTEQIFAQRSIQLKHENSTFLINQIDPKSKSSTIVSMGREATSVEKGRNILHIMPVLYGIKTSLKNTVQDLTEVKVNLDVKQSALFIRGNYTNVVRAVELVQLLDSPANRGRHVGLVKLVYSSPDIYLAQLQALLETEGIPNSINDPQNNNLVFVPLMQIGAVAVFSATKELMERVEFWTKTLDKPPQGDVKRYYVYHPKYARAADIGESLTPLISARTQAIKNSSAQLAVNKADAAGNTTGNLKKSKSVTGASNGDLTFVVDERSNALIFYTSGTEYRNIIPLVNRLDVLPKQVMLDIVVAEVTLTDNFRYGVKWALQNGRFSGGTIGDVSASDGGFSFSLTNGGNDSITAAFSQGNSNIKILSNPSILVRDGVTASLEVGEQISVTDSVTDGFDSTDRQTTTSSYRQTGIKVSVTPTINAQGVVIMDISESISNEVESSASSATGNPNIFERNIATAVVAESGQTIILGGLIDENKSIIDNKVPLLGDIPILGNLFKSKNDSYSKTELVLLVTPKVISRSEQWGGIMSSFKQSLSGLDVVE</sequence>
<evidence type="ECO:0000259" key="7">
    <source>
        <dbReference type="Pfam" id="PF00263"/>
    </source>
</evidence>
<dbReference type="PRINTS" id="PR00811">
    <property type="entry name" value="BCTERIALGSPD"/>
</dbReference>
<dbReference type="InterPro" id="IPR038591">
    <property type="entry name" value="NolW-like_sf"/>
</dbReference>
<evidence type="ECO:0000256" key="2">
    <source>
        <dbReference type="ARBA" id="ARBA00022729"/>
    </source>
</evidence>
<comment type="caution">
    <text evidence="9">The sequence shown here is derived from an EMBL/GenBank/DDBJ whole genome shotgun (WGS) entry which is preliminary data.</text>
</comment>
<comment type="subcellular location">
    <subcellularLocation>
        <location evidence="5">Cell outer membrane</location>
    </subcellularLocation>
    <subcellularLocation>
        <location evidence="1">Membrane</location>
    </subcellularLocation>
</comment>
<dbReference type="GO" id="GO:0009306">
    <property type="term" value="P:protein secretion"/>
    <property type="evidence" value="ECO:0007669"/>
    <property type="project" value="InterPro"/>
</dbReference>
<dbReference type="AlphaFoldDB" id="A0A3E0TZY1"/>
<dbReference type="PROSITE" id="PS51257">
    <property type="entry name" value="PROKAR_LIPOPROTEIN"/>
    <property type="match status" value="1"/>
</dbReference>
<dbReference type="InterPro" id="IPR001775">
    <property type="entry name" value="GspD/PilQ"/>
</dbReference>
<protein>
    <submittedName>
        <fullName evidence="9">Uncharacterized protein</fullName>
    </submittedName>
</protein>
<gene>
    <name evidence="9" type="ORF">DXX94_05625</name>
</gene>
<dbReference type="InterPro" id="IPR004845">
    <property type="entry name" value="T2SS_GspD_CS"/>
</dbReference>
<dbReference type="InterPro" id="IPR050810">
    <property type="entry name" value="Bact_Secretion_Sys_Channel"/>
</dbReference>
<accession>A0A3E0TZY1</accession>
<dbReference type="Pfam" id="PF03958">
    <property type="entry name" value="Secretin_N"/>
    <property type="match status" value="1"/>
</dbReference>
<dbReference type="EMBL" id="QUOT01000001">
    <property type="protein sequence ID" value="REL30226.1"/>
    <property type="molecule type" value="Genomic_DNA"/>
</dbReference>
<evidence type="ECO:0000256" key="4">
    <source>
        <dbReference type="RuleBase" id="RU004003"/>
    </source>
</evidence>
<evidence type="ECO:0000256" key="1">
    <source>
        <dbReference type="ARBA" id="ARBA00004370"/>
    </source>
</evidence>
<comment type="similarity">
    <text evidence="4">Belongs to the bacterial secretin family.</text>
</comment>
<keyword evidence="10" id="KW-1185">Reference proteome</keyword>
<dbReference type="Pfam" id="PF00263">
    <property type="entry name" value="Secretin"/>
    <property type="match status" value="1"/>
</dbReference>
<dbReference type="PROSITE" id="PS00875">
    <property type="entry name" value="T2SP_D"/>
    <property type="match status" value="1"/>
</dbReference>
<evidence type="ECO:0000256" key="5">
    <source>
        <dbReference type="RuleBase" id="RU004004"/>
    </source>
</evidence>
<dbReference type="GO" id="GO:0009279">
    <property type="term" value="C:cell outer membrane"/>
    <property type="evidence" value="ECO:0007669"/>
    <property type="project" value="UniProtKB-SubCell"/>
</dbReference>
<evidence type="ECO:0000313" key="10">
    <source>
        <dbReference type="Proteomes" id="UP000256899"/>
    </source>
</evidence>
<feature type="domain" description="Type II/III secretion system secretin-like" evidence="7">
    <location>
        <begin position="502"/>
        <end position="665"/>
    </location>
</feature>
<dbReference type="RefSeq" id="WP_116014433.1">
    <property type="nucleotide sequence ID" value="NZ_QUOT01000001.1"/>
</dbReference>
<evidence type="ECO:0000256" key="6">
    <source>
        <dbReference type="SAM" id="SignalP"/>
    </source>
</evidence>
<dbReference type="InterPro" id="IPR004846">
    <property type="entry name" value="T2SS/T3SS_dom"/>
</dbReference>
<feature type="chain" id="PRO_5017734543" evidence="6">
    <location>
        <begin position="22"/>
        <end position="689"/>
    </location>
</feature>
<proteinExistence type="inferred from homology"/>
<feature type="domain" description="NolW-like" evidence="8">
    <location>
        <begin position="342"/>
        <end position="440"/>
    </location>
</feature>
<evidence type="ECO:0000313" key="9">
    <source>
        <dbReference type="EMBL" id="REL30226.1"/>
    </source>
</evidence>
<dbReference type="GO" id="GO:0015627">
    <property type="term" value="C:type II protein secretion system complex"/>
    <property type="evidence" value="ECO:0007669"/>
    <property type="project" value="TreeGrafter"/>
</dbReference>
<feature type="signal peptide" evidence="6">
    <location>
        <begin position="1"/>
        <end position="21"/>
    </location>
</feature>
<name>A0A3E0TZY1_9GAMM</name>
<dbReference type="PANTHER" id="PTHR30332:SF25">
    <property type="entry name" value="SECRETIN XPSD"/>
    <property type="match status" value="1"/>
</dbReference>
<dbReference type="Gene3D" id="3.30.1370.120">
    <property type="match status" value="2"/>
</dbReference>
<dbReference type="InterPro" id="IPR005644">
    <property type="entry name" value="NolW-like"/>
</dbReference>
<evidence type="ECO:0000259" key="8">
    <source>
        <dbReference type="Pfam" id="PF03958"/>
    </source>
</evidence>
<dbReference type="PANTHER" id="PTHR30332">
    <property type="entry name" value="PROBABLE GENERAL SECRETION PATHWAY PROTEIN D"/>
    <property type="match status" value="1"/>
</dbReference>
<dbReference type="Proteomes" id="UP000256899">
    <property type="component" value="Unassembled WGS sequence"/>
</dbReference>
<evidence type="ECO:0000256" key="3">
    <source>
        <dbReference type="ARBA" id="ARBA00023136"/>
    </source>
</evidence>
<keyword evidence="5" id="KW-0813">Transport</keyword>
<keyword evidence="2 6" id="KW-0732">Signal</keyword>
<reference evidence="10" key="1">
    <citation type="submission" date="2018-08" db="EMBL/GenBank/DDBJ databases">
        <title>Thalassotalea euphylliae genome.</title>
        <authorList>
            <person name="Summers S."/>
            <person name="Rice S.A."/>
            <person name="Freckelton M.L."/>
            <person name="Nedved B.T."/>
            <person name="Hadfield M.G."/>
        </authorList>
    </citation>
    <scope>NUCLEOTIDE SEQUENCE [LARGE SCALE GENOMIC DNA]</scope>
    <source>
        <strain evidence="10">H3</strain>
    </source>
</reference>
<keyword evidence="3" id="KW-0472">Membrane</keyword>